<keyword evidence="2" id="KW-1185">Reference proteome</keyword>
<evidence type="ECO:0000259" key="1">
    <source>
        <dbReference type="PROSITE" id="PS50011"/>
    </source>
</evidence>
<dbReference type="InterPro" id="IPR011009">
    <property type="entry name" value="Kinase-like_dom_sf"/>
</dbReference>
<proteinExistence type="predicted"/>
<organism evidence="2 3">
    <name type="scientific">Parastrongyloides trichosuri</name>
    <name type="common">Possum-specific nematode worm</name>
    <dbReference type="NCBI Taxonomy" id="131310"/>
    <lineage>
        <taxon>Eukaryota</taxon>
        <taxon>Metazoa</taxon>
        <taxon>Ecdysozoa</taxon>
        <taxon>Nematoda</taxon>
        <taxon>Chromadorea</taxon>
        <taxon>Rhabditida</taxon>
        <taxon>Tylenchina</taxon>
        <taxon>Panagrolaimomorpha</taxon>
        <taxon>Strongyloidoidea</taxon>
        <taxon>Strongyloididae</taxon>
        <taxon>Parastrongyloides</taxon>
    </lineage>
</organism>
<accession>A0A0N4ZYX6</accession>
<dbReference type="Pfam" id="PF07714">
    <property type="entry name" value="PK_Tyr_Ser-Thr"/>
    <property type="match status" value="1"/>
</dbReference>
<dbReference type="PANTHER" id="PTHR44305:SF24">
    <property type="entry name" value="TYROSINE-PROTEIN KINASE C03B1.5-RELATED"/>
    <property type="match status" value="1"/>
</dbReference>
<dbReference type="GO" id="GO:0004672">
    <property type="term" value="F:protein kinase activity"/>
    <property type="evidence" value="ECO:0007669"/>
    <property type="project" value="InterPro"/>
</dbReference>
<dbReference type="PROSITE" id="PS50011">
    <property type="entry name" value="PROTEIN_KINASE_DOM"/>
    <property type="match status" value="1"/>
</dbReference>
<dbReference type="STRING" id="131310.A0A0N4ZYX6"/>
<dbReference type="Proteomes" id="UP000038045">
    <property type="component" value="Unplaced"/>
</dbReference>
<dbReference type="Gene3D" id="1.10.510.10">
    <property type="entry name" value="Transferase(Phosphotransferase) domain 1"/>
    <property type="match status" value="1"/>
</dbReference>
<dbReference type="GO" id="GO:0005524">
    <property type="term" value="F:ATP binding"/>
    <property type="evidence" value="ECO:0007669"/>
    <property type="project" value="InterPro"/>
</dbReference>
<dbReference type="SUPFAM" id="SSF56112">
    <property type="entry name" value="Protein kinase-like (PK-like)"/>
    <property type="match status" value="1"/>
</dbReference>
<evidence type="ECO:0000313" key="3">
    <source>
        <dbReference type="WBParaSite" id="PTRK_0001399100.1"/>
    </source>
</evidence>
<dbReference type="InterPro" id="IPR000719">
    <property type="entry name" value="Prot_kinase_dom"/>
</dbReference>
<reference evidence="3" key="1">
    <citation type="submission" date="2017-02" db="UniProtKB">
        <authorList>
            <consortium name="WormBaseParasite"/>
        </authorList>
    </citation>
    <scope>IDENTIFICATION</scope>
</reference>
<sequence>MFEALTENLTAYLRRFKNYLQYICNLKKIRYTIDNIKLLGTYMIDEKKVYTLKSCLVEISRMDDPDNTKFYNGIIRQVEVAPLNMVYFYSNGQFNEFMDQLRQIRHLNINGGPLIFHNKYFLPSDIKKIGEEERLFFVYKRSTGISLTDIITHEKKILQKNGDAVLSLLEQIANALTYLHSKEIVHGELTPDCIHLQEDGRWVISYTGFFTILSHLRSPSDLREQISLYFKSPDSIQSNEIFTKEEDVWAFGIIMYNIYNEFYDYYYECLHPSEQCEPEFCLLQMFENYGPFRCSNKMPETLFNLCAGGIWKKKEERVPIDILYKIIKHLKTNDEGEIICIDDSLYAEVIQNIPSLINPTQKPNYDEALFSFQSTLDKICSQNESNMFLDEDDM</sequence>
<evidence type="ECO:0000313" key="2">
    <source>
        <dbReference type="Proteomes" id="UP000038045"/>
    </source>
</evidence>
<feature type="domain" description="Protein kinase" evidence="1">
    <location>
        <begin position="33"/>
        <end position="376"/>
    </location>
</feature>
<protein>
    <submittedName>
        <fullName evidence="3">Protein kinase domain-containing protein</fullName>
    </submittedName>
</protein>
<name>A0A0N4ZYX6_PARTI</name>
<dbReference type="WBParaSite" id="PTRK_0001399100.1">
    <property type="protein sequence ID" value="PTRK_0001399100.1"/>
    <property type="gene ID" value="PTRK_0001399100"/>
</dbReference>
<dbReference type="PANTHER" id="PTHR44305">
    <property type="entry name" value="SI:DKEY-192D15.2-RELATED"/>
    <property type="match status" value="1"/>
</dbReference>
<dbReference type="InterPro" id="IPR001245">
    <property type="entry name" value="Ser-Thr/Tyr_kinase_cat_dom"/>
</dbReference>
<dbReference type="SMART" id="SM00220">
    <property type="entry name" value="S_TKc"/>
    <property type="match status" value="1"/>
</dbReference>
<dbReference type="AlphaFoldDB" id="A0A0N4ZYX6"/>
<dbReference type="InterPro" id="IPR053083">
    <property type="entry name" value="TF_kinase-domain_protein"/>
</dbReference>